<dbReference type="InterPro" id="IPR009057">
    <property type="entry name" value="Homeodomain-like_sf"/>
</dbReference>
<keyword evidence="2" id="KW-0238">DNA-binding</keyword>
<dbReference type="Gene3D" id="1.10.10.60">
    <property type="entry name" value="Homeodomain-like"/>
    <property type="match status" value="2"/>
</dbReference>
<evidence type="ECO:0000256" key="3">
    <source>
        <dbReference type="ARBA" id="ARBA00023163"/>
    </source>
</evidence>
<feature type="domain" description="HTH araC/xylS-type" evidence="4">
    <location>
        <begin position="180"/>
        <end position="278"/>
    </location>
</feature>
<dbReference type="SMART" id="SM00342">
    <property type="entry name" value="HTH_ARAC"/>
    <property type="match status" value="1"/>
</dbReference>
<organism evidence="5 6">
    <name type="scientific">Tenacibaculum vairaonense</name>
    <dbReference type="NCBI Taxonomy" id="3137860"/>
    <lineage>
        <taxon>Bacteria</taxon>
        <taxon>Pseudomonadati</taxon>
        <taxon>Bacteroidota</taxon>
        <taxon>Flavobacteriia</taxon>
        <taxon>Flavobacteriales</taxon>
        <taxon>Flavobacteriaceae</taxon>
        <taxon>Tenacibaculum</taxon>
    </lineage>
</organism>
<evidence type="ECO:0000313" key="5">
    <source>
        <dbReference type="EMBL" id="CAL2105601.1"/>
    </source>
</evidence>
<sequence>MKFEEKVITYKEKIVFIKLSMPFFNRTLKSYAENEACFMFVNKGEVGIRTPNNFLNLNHNTAMIAKCLNYFFEPCKNKNSQNKGVESVGIFLYPSLVEELFDLDITLSNYESNYNVKQVQVDLMLNNFRQSIDILLENPELVDDNIIKTKLKEFIQLMVKSQNSPSELDFLAALFKPNEIEFKKVIKQNLYANLSVKELALLTHLSESSFKRKFKEVFSESPRKYLTQKKLERAAEFLKSKNNRISEIAYDVGFDSVSTFNRNFTVYYGKSPSEYRLN</sequence>
<evidence type="ECO:0000259" key="4">
    <source>
        <dbReference type="PROSITE" id="PS01124"/>
    </source>
</evidence>
<dbReference type="PROSITE" id="PS01124">
    <property type="entry name" value="HTH_ARAC_FAMILY_2"/>
    <property type="match status" value="1"/>
</dbReference>
<evidence type="ECO:0000256" key="2">
    <source>
        <dbReference type="ARBA" id="ARBA00023125"/>
    </source>
</evidence>
<dbReference type="InterPro" id="IPR020449">
    <property type="entry name" value="Tscrpt_reg_AraC-type_HTH"/>
</dbReference>
<dbReference type="EMBL" id="CAXJRC010000008">
    <property type="protein sequence ID" value="CAL2105601.1"/>
    <property type="molecule type" value="Genomic_DNA"/>
</dbReference>
<dbReference type="PANTHER" id="PTHR43280:SF2">
    <property type="entry name" value="HTH-TYPE TRANSCRIPTIONAL REGULATOR EXSA"/>
    <property type="match status" value="1"/>
</dbReference>
<dbReference type="Pfam" id="PF12833">
    <property type="entry name" value="HTH_18"/>
    <property type="match status" value="1"/>
</dbReference>
<evidence type="ECO:0000256" key="1">
    <source>
        <dbReference type="ARBA" id="ARBA00023015"/>
    </source>
</evidence>
<reference evidence="5 6" key="1">
    <citation type="submission" date="2024-05" db="EMBL/GenBank/DDBJ databases">
        <authorList>
            <person name="Duchaud E."/>
        </authorList>
    </citation>
    <scope>NUCLEOTIDE SEQUENCE [LARGE SCALE GENOMIC DNA]</scope>
    <source>
        <strain evidence="5">Ena-SAMPLE-TAB-13-05-2024-13:56:06:370-140305</strain>
    </source>
</reference>
<comment type="caution">
    <text evidence="5">The sequence shown here is derived from an EMBL/GenBank/DDBJ whole genome shotgun (WGS) entry which is preliminary data.</text>
</comment>
<dbReference type="Proteomes" id="UP001497602">
    <property type="component" value="Unassembled WGS sequence"/>
</dbReference>
<dbReference type="SUPFAM" id="SSF46689">
    <property type="entry name" value="Homeodomain-like"/>
    <property type="match status" value="2"/>
</dbReference>
<keyword evidence="1" id="KW-0805">Transcription regulation</keyword>
<dbReference type="InterPro" id="IPR054015">
    <property type="entry name" value="ExsA-like_N"/>
</dbReference>
<protein>
    <submittedName>
        <fullName evidence="5">AraC family transcriptional regulator, exoenzyme S synthesis regulatory protein ExsA</fullName>
    </submittedName>
</protein>
<dbReference type="PANTHER" id="PTHR43280">
    <property type="entry name" value="ARAC-FAMILY TRANSCRIPTIONAL REGULATOR"/>
    <property type="match status" value="1"/>
</dbReference>
<gene>
    <name evidence="5" type="ORF">T190115A13A_170024</name>
</gene>
<dbReference type="PRINTS" id="PR00032">
    <property type="entry name" value="HTHARAC"/>
</dbReference>
<name>A0ABP1F769_9FLAO</name>
<accession>A0ABP1F769</accession>
<evidence type="ECO:0000313" key="6">
    <source>
        <dbReference type="Proteomes" id="UP001497602"/>
    </source>
</evidence>
<keyword evidence="6" id="KW-1185">Reference proteome</keyword>
<dbReference type="RefSeq" id="WP_348704464.1">
    <property type="nucleotide sequence ID" value="NZ_CAXIYA010000022.1"/>
</dbReference>
<dbReference type="InterPro" id="IPR018060">
    <property type="entry name" value="HTH_AraC"/>
</dbReference>
<dbReference type="Pfam" id="PF22200">
    <property type="entry name" value="ExsA_N"/>
    <property type="match status" value="1"/>
</dbReference>
<keyword evidence="3" id="KW-0804">Transcription</keyword>
<proteinExistence type="predicted"/>